<dbReference type="Gene3D" id="3.30.750.44">
    <property type="match status" value="1"/>
</dbReference>
<evidence type="ECO:0000313" key="9">
    <source>
        <dbReference type="EMBL" id="CAA9362971.1"/>
    </source>
</evidence>
<name>A0A6J4MP97_9CYAN</name>
<dbReference type="Gene3D" id="2.30.42.10">
    <property type="match status" value="1"/>
</dbReference>
<dbReference type="PANTHER" id="PTHR32060">
    <property type="entry name" value="TAIL-SPECIFIC PROTEASE"/>
    <property type="match status" value="1"/>
</dbReference>
<keyword evidence="7" id="KW-0732">Signal</keyword>
<evidence type="ECO:0000256" key="1">
    <source>
        <dbReference type="ARBA" id="ARBA00009179"/>
    </source>
</evidence>
<feature type="signal peptide" evidence="7">
    <location>
        <begin position="1"/>
        <end position="32"/>
    </location>
</feature>
<dbReference type="EMBL" id="CADCTY010001218">
    <property type="protein sequence ID" value="CAA9362971.1"/>
    <property type="molecule type" value="Genomic_DNA"/>
</dbReference>
<dbReference type="InterPro" id="IPR028204">
    <property type="entry name" value="Tricorn_C1"/>
</dbReference>
<dbReference type="SUPFAM" id="SSF52096">
    <property type="entry name" value="ClpP/crotonase"/>
    <property type="match status" value="1"/>
</dbReference>
<dbReference type="InterPro" id="IPR029045">
    <property type="entry name" value="ClpP/crotonase-like_dom_sf"/>
</dbReference>
<dbReference type="SMART" id="SM00245">
    <property type="entry name" value="TSPc"/>
    <property type="match status" value="1"/>
</dbReference>
<dbReference type="GO" id="GO:0004175">
    <property type="term" value="F:endopeptidase activity"/>
    <property type="evidence" value="ECO:0007669"/>
    <property type="project" value="TreeGrafter"/>
</dbReference>
<evidence type="ECO:0000256" key="5">
    <source>
        <dbReference type="RuleBase" id="RU004404"/>
    </source>
</evidence>
<proteinExistence type="inferred from homology"/>
<evidence type="ECO:0000256" key="2">
    <source>
        <dbReference type="ARBA" id="ARBA00022670"/>
    </source>
</evidence>
<dbReference type="SMART" id="SM00228">
    <property type="entry name" value="PDZ"/>
    <property type="match status" value="1"/>
</dbReference>
<dbReference type="Pfam" id="PF14684">
    <property type="entry name" value="Tricorn_C1"/>
    <property type="match status" value="1"/>
</dbReference>
<dbReference type="CDD" id="cd06782">
    <property type="entry name" value="cpPDZ_CPP-like"/>
    <property type="match status" value="1"/>
</dbReference>
<keyword evidence="4 5" id="KW-0720">Serine protease</keyword>
<sequence length="438" mass="47319">MNFGGKMQGLTCVKVVWLVVPLLLSVALPTLAQPSPGSPNPPAQLSAPSPKAAQPNPKALIDEVWQIVTRTYIDTSFNGQNWQAVREQYLARNYASVEEAHQAIKQMLQLLGDRYTRFMTPEAFRAAMVQTAGEPGNIGLKLHWDKRIKALVVGLAAEASPAFKAGLLPGDRLLSIDGRSTQNMFEYEASGLSTGTPGTPVVLSVKRGQQTLQFTATRSAEKFSPLYSRSQITAFGNVGYIRLLEFGPNASNSMQTTIQAFEKKPVVGYILDLRSNPGGLLYAGIELTRQWLQSGTILSMTGRDRNVEKEQANQRALTSKPLVVLVDEGSAAASEILASALQENQRAVLVGTPTYGQNSVQSVRGLTNASGLAVTIAKWTTAKGLDISKTGIVPDVRINLTPTQRQDLVRKRSLGTSADPQYKAAIQALSQQVKGSSR</sequence>
<dbReference type="Gene3D" id="3.90.226.10">
    <property type="entry name" value="2-enoyl-CoA Hydratase, Chain A, domain 1"/>
    <property type="match status" value="1"/>
</dbReference>
<gene>
    <name evidence="9" type="ORF">AVDCRST_MAG94-3500</name>
</gene>
<protein>
    <submittedName>
        <fullName evidence="9">Carboxyl-terminal protease</fullName>
    </submittedName>
</protein>
<feature type="region of interest" description="Disordered" evidence="6">
    <location>
        <begin position="33"/>
        <end position="55"/>
    </location>
</feature>
<dbReference type="GO" id="GO:0006508">
    <property type="term" value="P:proteolysis"/>
    <property type="evidence" value="ECO:0007669"/>
    <property type="project" value="UniProtKB-KW"/>
</dbReference>
<evidence type="ECO:0000256" key="7">
    <source>
        <dbReference type="SAM" id="SignalP"/>
    </source>
</evidence>
<keyword evidence="3 5" id="KW-0378">Hydrolase</keyword>
<dbReference type="Pfam" id="PF03572">
    <property type="entry name" value="Peptidase_S41"/>
    <property type="match status" value="1"/>
</dbReference>
<keyword evidence="2 5" id="KW-0645">Protease</keyword>
<evidence type="ECO:0000256" key="6">
    <source>
        <dbReference type="SAM" id="MobiDB-lite"/>
    </source>
</evidence>
<dbReference type="PANTHER" id="PTHR32060:SF30">
    <property type="entry name" value="CARBOXY-TERMINAL PROCESSING PROTEASE CTPA"/>
    <property type="match status" value="1"/>
</dbReference>
<comment type="similarity">
    <text evidence="1 5">Belongs to the peptidase S41A family.</text>
</comment>
<dbReference type="GO" id="GO:0030288">
    <property type="term" value="C:outer membrane-bounded periplasmic space"/>
    <property type="evidence" value="ECO:0007669"/>
    <property type="project" value="TreeGrafter"/>
</dbReference>
<dbReference type="InterPro" id="IPR036034">
    <property type="entry name" value="PDZ_sf"/>
</dbReference>
<dbReference type="CDD" id="cd07560">
    <property type="entry name" value="Peptidase_S41_CPP"/>
    <property type="match status" value="1"/>
</dbReference>
<evidence type="ECO:0000256" key="4">
    <source>
        <dbReference type="ARBA" id="ARBA00022825"/>
    </source>
</evidence>
<evidence type="ECO:0000259" key="8">
    <source>
        <dbReference type="PROSITE" id="PS50106"/>
    </source>
</evidence>
<dbReference type="PROSITE" id="PS50106">
    <property type="entry name" value="PDZ"/>
    <property type="match status" value="1"/>
</dbReference>
<reference evidence="9" key="1">
    <citation type="submission" date="2020-02" db="EMBL/GenBank/DDBJ databases">
        <authorList>
            <person name="Meier V. D."/>
        </authorList>
    </citation>
    <scope>NUCLEOTIDE SEQUENCE</scope>
    <source>
        <strain evidence="9">AVDCRST_MAG94</strain>
    </source>
</reference>
<dbReference type="SUPFAM" id="SSF50156">
    <property type="entry name" value="PDZ domain-like"/>
    <property type="match status" value="1"/>
</dbReference>
<evidence type="ECO:0000256" key="3">
    <source>
        <dbReference type="ARBA" id="ARBA00022801"/>
    </source>
</evidence>
<dbReference type="NCBIfam" id="TIGR00225">
    <property type="entry name" value="prc"/>
    <property type="match status" value="1"/>
</dbReference>
<feature type="chain" id="PRO_5026694871" evidence="7">
    <location>
        <begin position="33"/>
        <end position="438"/>
    </location>
</feature>
<organism evidence="9">
    <name type="scientific">uncultured Leptolyngbya sp</name>
    <dbReference type="NCBI Taxonomy" id="332963"/>
    <lineage>
        <taxon>Bacteria</taxon>
        <taxon>Bacillati</taxon>
        <taxon>Cyanobacteriota</taxon>
        <taxon>Cyanophyceae</taxon>
        <taxon>Leptolyngbyales</taxon>
        <taxon>Leptolyngbyaceae</taxon>
        <taxon>Leptolyngbya group</taxon>
        <taxon>Leptolyngbya</taxon>
        <taxon>environmental samples</taxon>
    </lineage>
</organism>
<dbReference type="InterPro" id="IPR004447">
    <property type="entry name" value="Peptidase_S41A"/>
</dbReference>
<feature type="domain" description="PDZ" evidence="8">
    <location>
        <begin position="136"/>
        <end position="189"/>
    </location>
</feature>
<dbReference type="AlphaFoldDB" id="A0A6J4MP97"/>
<accession>A0A6J4MP97</accession>
<dbReference type="InterPro" id="IPR005151">
    <property type="entry name" value="Tail-specific_protease"/>
</dbReference>
<dbReference type="Pfam" id="PF13180">
    <property type="entry name" value="PDZ_2"/>
    <property type="match status" value="1"/>
</dbReference>
<dbReference type="GO" id="GO:0008236">
    <property type="term" value="F:serine-type peptidase activity"/>
    <property type="evidence" value="ECO:0007669"/>
    <property type="project" value="UniProtKB-KW"/>
</dbReference>
<dbReference type="InterPro" id="IPR001478">
    <property type="entry name" value="PDZ"/>
</dbReference>
<dbReference type="GO" id="GO:0007165">
    <property type="term" value="P:signal transduction"/>
    <property type="evidence" value="ECO:0007669"/>
    <property type="project" value="TreeGrafter"/>
</dbReference>